<gene>
    <name evidence="1" type="ORF">C427_5230</name>
</gene>
<accession>K6ZKN7</accession>
<evidence type="ECO:0000313" key="1">
    <source>
        <dbReference type="EMBL" id="AGH47327.1"/>
    </source>
</evidence>
<keyword evidence="2" id="KW-1185">Reference proteome</keyword>
<evidence type="ECO:0000313" key="2">
    <source>
        <dbReference type="Proteomes" id="UP000011864"/>
    </source>
</evidence>
<proteinExistence type="predicted"/>
<name>K6ZKN7_9ALTE</name>
<dbReference type="PATRIC" id="fig|1129794.4.peg.5213"/>
<dbReference type="HOGENOM" id="CLU_3138802_0_0_6"/>
<dbReference type="AlphaFoldDB" id="K6ZKN7"/>
<organism evidence="1 2">
    <name type="scientific">Paraglaciecola psychrophila 170</name>
    <dbReference type="NCBI Taxonomy" id="1129794"/>
    <lineage>
        <taxon>Bacteria</taxon>
        <taxon>Pseudomonadati</taxon>
        <taxon>Pseudomonadota</taxon>
        <taxon>Gammaproteobacteria</taxon>
        <taxon>Alteromonadales</taxon>
        <taxon>Alteromonadaceae</taxon>
        <taxon>Paraglaciecola</taxon>
    </lineage>
</organism>
<sequence>MNSYCLSRSILCDSCANHEINFIYMIYIYFYFKPEIEELSKYYPSLKYG</sequence>
<dbReference type="STRING" id="1129794.C427_5230"/>
<protein>
    <submittedName>
        <fullName evidence="1">Uncharacterized protein</fullName>
    </submittedName>
</protein>
<dbReference type="Proteomes" id="UP000011864">
    <property type="component" value="Chromosome"/>
</dbReference>
<dbReference type="KEGG" id="gps:C427_5230"/>
<reference evidence="1 2" key="1">
    <citation type="journal article" date="2013" name="Genome Announc.">
        <title>Complete Genome Sequence of Glaciecola psychrophila Strain 170T.</title>
        <authorList>
            <person name="Yin J."/>
            <person name="Chen J."/>
            <person name="Liu G."/>
            <person name="Yu Y."/>
            <person name="Song L."/>
            <person name="Wang X."/>
            <person name="Qu X."/>
        </authorList>
    </citation>
    <scope>NUCLEOTIDE SEQUENCE [LARGE SCALE GENOMIC DNA]</scope>
    <source>
        <strain evidence="1 2">170</strain>
    </source>
</reference>
<dbReference type="EMBL" id="CP003837">
    <property type="protein sequence ID" value="AGH47327.1"/>
    <property type="molecule type" value="Genomic_DNA"/>
</dbReference>